<dbReference type="OrthoDB" id="4546548at2"/>
<evidence type="ECO:0000313" key="3">
    <source>
        <dbReference type="EMBL" id="PZF85676.1"/>
    </source>
</evidence>
<protein>
    <recommendedName>
        <fullName evidence="2">Insertion element IS402-like domain-containing protein</fullName>
    </recommendedName>
</protein>
<feature type="compositionally biased region" description="Low complexity" evidence="1">
    <location>
        <begin position="60"/>
        <end position="73"/>
    </location>
</feature>
<feature type="compositionally biased region" description="Pro residues" evidence="1">
    <location>
        <begin position="93"/>
        <end position="102"/>
    </location>
</feature>
<dbReference type="Proteomes" id="UP000248749">
    <property type="component" value="Unassembled WGS sequence"/>
</dbReference>
<dbReference type="Pfam" id="PF13340">
    <property type="entry name" value="DUF4096"/>
    <property type="match status" value="1"/>
</dbReference>
<evidence type="ECO:0000313" key="4">
    <source>
        <dbReference type="Proteomes" id="UP000248749"/>
    </source>
</evidence>
<evidence type="ECO:0000259" key="2">
    <source>
        <dbReference type="Pfam" id="PF13340"/>
    </source>
</evidence>
<dbReference type="EMBL" id="POUB01000377">
    <property type="protein sequence ID" value="PZF85676.1"/>
    <property type="molecule type" value="Genomic_DNA"/>
</dbReference>
<organism evidence="3 4">
    <name type="scientific">Micromonospora deserti</name>
    <dbReference type="NCBI Taxonomy" id="2070366"/>
    <lineage>
        <taxon>Bacteria</taxon>
        <taxon>Bacillati</taxon>
        <taxon>Actinomycetota</taxon>
        <taxon>Actinomycetes</taxon>
        <taxon>Micromonosporales</taxon>
        <taxon>Micromonosporaceae</taxon>
        <taxon>Micromonospora</taxon>
    </lineage>
</organism>
<dbReference type="InterPro" id="IPR025161">
    <property type="entry name" value="IS402-like_dom"/>
</dbReference>
<keyword evidence="4" id="KW-1185">Reference proteome</keyword>
<sequence>MINRILYRLRTGIPWRDLPTQYGPWKNGADAGQQTAPGTRSSAPFWPMPTPKAASTGAWSASTPLPSTPSISSYQTPRSPAGPSVSSAARCVPPSPDPPPRSPLVLGGTAAGRPKGTCRDHP</sequence>
<feature type="compositionally biased region" description="Polar residues" evidence="1">
    <location>
        <begin position="32"/>
        <end position="42"/>
    </location>
</feature>
<evidence type="ECO:0000256" key="1">
    <source>
        <dbReference type="SAM" id="MobiDB-lite"/>
    </source>
</evidence>
<feature type="domain" description="Insertion element IS402-like" evidence="2">
    <location>
        <begin position="1"/>
        <end position="26"/>
    </location>
</feature>
<dbReference type="AlphaFoldDB" id="A0A2W2CJM0"/>
<reference evidence="3 4" key="1">
    <citation type="submission" date="2018-01" db="EMBL/GenBank/DDBJ databases">
        <title>Draft genome sequence of Salinispora sp. 13K206.</title>
        <authorList>
            <person name="Sahin N."/>
            <person name="Saygin H."/>
            <person name="Ay H."/>
        </authorList>
    </citation>
    <scope>NUCLEOTIDE SEQUENCE [LARGE SCALE GENOMIC DNA]</scope>
    <source>
        <strain evidence="3 4">13K206</strain>
    </source>
</reference>
<name>A0A2W2CJM0_9ACTN</name>
<gene>
    <name evidence="3" type="ORF">C1I99_29495</name>
</gene>
<feature type="region of interest" description="Disordered" evidence="1">
    <location>
        <begin position="18"/>
        <end position="122"/>
    </location>
</feature>
<accession>A0A2W2CJM0</accession>
<comment type="caution">
    <text evidence="3">The sequence shown here is derived from an EMBL/GenBank/DDBJ whole genome shotgun (WGS) entry which is preliminary data.</text>
</comment>
<proteinExistence type="predicted"/>